<gene>
    <name evidence="1" type="ORF">VNO78_23182</name>
</gene>
<dbReference type="AlphaFoldDB" id="A0AAN9XDS2"/>
<organism evidence="1 2">
    <name type="scientific">Psophocarpus tetragonolobus</name>
    <name type="common">Winged bean</name>
    <name type="synonym">Dolichos tetragonolobus</name>
    <dbReference type="NCBI Taxonomy" id="3891"/>
    <lineage>
        <taxon>Eukaryota</taxon>
        <taxon>Viridiplantae</taxon>
        <taxon>Streptophyta</taxon>
        <taxon>Embryophyta</taxon>
        <taxon>Tracheophyta</taxon>
        <taxon>Spermatophyta</taxon>
        <taxon>Magnoliopsida</taxon>
        <taxon>eudicotyledons</taxon>
        <taxon>Gunneridae</taxon>
        <taxon>Pentapetalae</taxon>
        <taxon>rosids</taxon>
        <taxon>fabids</taxon>
        <taxon>Fabales</taxon>
        <taxon>Fabaceae</taxon>
        <taxon>Papilionoideae</taxon>
        <taxon>50 kb inversion clade</taxon>
        <taxon>NPAAA clade</taxon>
        <taxon>indigoferoid/millettioid clade</taxon>
        <taxon>Phaseoleae</taxon>
        <taxon>Psophocarpus</taxon>
    </lineage>
</organism>
<keyword evidence="2" id="KW-1185">Reference proteome</keyword>
<protein>
    <submittedName>
        <fullName evidence="1">Uncharacterized protein</fullName>
    </submittedName>
</protein>
<evidence type="ECO:0000313" key="1">
    <source>
        <dbReference type="EMBL" id="KAK7388366.1"/>
    </source>
</evidence>
<reference evidence="1 2" key="1">
    <citation type="submission" date="2024-01" db="EMBL/GenBank/DDBJ databases">
        <title>The genomes of 5 underutilized Papilionoideae crops provide insights into root nodulation and disease resistanc.</title>
        <authorList>
            <person name="Jiang F."/>
        </authorList>
    </citation>
    <scope>NUCLEOTIDE SEQUENCE [LARGE SCALE GENOMIC DNA]</scope>
    <source>
        <strain evidence="1">DUOXIRENSHENG_FW03</strain>
        <tissue evidence="1">Leaves</tissue>
    </source>
</reference>
<comment type="caution">
    <text evidence="1">The sequence shown here is derived from an EMBL/GenBank/DDBJ whole genome shotgun (WGS) entry which is preliminary data.</text>
</comment>
<proteinExistence type="predicted"/>
<dbReference type="Proteomes" id="UP001386955">
    <property type="component" value="Unassembled WGS sequence"/>
</dbReference>
<sequence>MQEANYWLCLDSRLWKSSDALVLWQHFLCRNLIFKRAFSPFKRGRDSATCSAWETNVNSTAFQLHIWEGTELIEVDVDDLCGAINVVDTSKVRKAFALSLTS</sequence>
<name>A0AAN9XDS2_PSOTE</name>
<accession>A0AAN9XDS2</accession>
<evidence type="ECO:0000313" key="2">
    <source>
        <dbReference type="Proteomes" id="UP001386955"/>
    </source>
</evidence>
<dbReference type="EMBL" id="JAYMYS010000006">
    <property type="protein sequence ID" value="KAK7388366.1"/>
    <property type="molecule type" value="Genomic_DNA"/>
</dbReference>